<feature type="transmembrane region" description="Helical" evidence="2">
    <location>
        <begin position="149"/>
        <end position="174"/>
    </location>
</feature>
<protein>
    <submittedName>
        <fullName evidence="3">Uncharacterized protein</fullName>
    </submittedName>
</protein>
<evidence type="ECO:0000256" key="2">
    <source>
        <dbReference type="SAM" id="Phobius"/>
    </source>
</evidence>
<feature type="transmembrane region" description="Helical" evidence="2">
    <location>
        <begin position="62"/>
        <end position="87"/>
    </location>
</feature>
<feature type="transmembrane region" description="Helical" evidence="2">
    <location>
        <begin position="99"/>
        <end position="119"/>
    </location>
</feature>
<feature type="region of interest" description="Disordered" evidence="1">
    <location>
        <begin position="205"/>
        <end position="331"/>
    </location>
</feature>
<feature type="compositionally biased region" description="Pro residues" evidence="1">
    <location>
        <begin position="205"/>
        <end position="247"/>
    </location>
</feature>
<comment type="caution">
    <text evidence="3">The sequence shown here is derived from an EMBL/GenBank/DDBJ whole genome shotgun (WGS) entry which is preliminary data.</text>
</comment>
<feature type="compositionally biased region" description="Pro residues" evidence="1">
    <location>
        <begin position="309"/>
        <end position="322"/>
    </location>
</feature>
<keyword evidence="2" id="KW-0472">Membrane</keyword>
<gene>
    <name evidence="3" type="ORF">CLV70_11147</name>
</gene>
<proteinExistence type="predicted"/>
<feature type="transmembrane region" description="Helical" evidence="2">
    <location>
        <begin position="20"/>
        <end position="42"/>
    </location>
</feature>
<keyword evidence="4" id="KW-1185">Reference proteome</keyword>
<feature type="compositionally biased region" description="Pro residues" evidence="1">
    <location>
        <begin position="268"/>
        <end position="279"/>
    </location>
</feature>
<feature type="compositionally biased region" description="Basic and acidic residues" evidence="1">
    <location>
        <begin position="285"/>
        <end position="308"/>
    </location>
</feature>
<dbReference type="Proteomes" id="UP000239209">
    <property type="component" value="Unassembled WGS sequence"/>
</dbReference>
<reference evidence="3 4" key="1">
    <citation type="submission" date="2018-03" db="EMBL/GenBank/DDBJ databases">
        <title>Genomic Encyclopedia of Archaeal and Bacterial Type Strains, Phase II (KMG-II): from individual species to whole genera.</title>
        <authorList>
            <person name="Goeker M."/>
        </authorList>
    </citation>
    <scope>NUCLEOTIDE SEQUENCE [LARGE SCALE GENOMIC DNA]</scope>
    <source>
        <strain evidence="3 4">DSM 45348</strain>
    </source>
</reference>
<accession>A0A2T0S0X8</accession>
<evidence type="ECO:0000256" key="1">
    <source>
        <dbReference type="SAM" id="MobiDB-lite"/>
    </source>
</evidence>
<evidence type="ECO:0000313" key="3">
    <source>
        <dbReference type="EMBL" id="PRY27084.1"/>
    </source>
</evidence>
<evidence type="ECO:0000313" key="4">
    <source>
        <dbReference type="Proteomes" id="UP000239209"/>
    </source>
</evidence>
<dbReference type="RefSeq" id="WP_146164126.1">
    <property type="nucleotide sequence ID" value="NZ_PVZG01000011.1"/>
</dbReference>
<dbReference type="AlphaFoldDB" id="A0A2T0S0X8"/>
<keyword evidence="2" id="KW-0812">Transmembrane</keyword>
<organism evidence="3 4">
    <name type="scientific">Pseudosporangium ferrugineum</name>
    <dbReference type="NCBI Taxonomy" id="439699"/>
    <lineage>
        <taxon>Bacteria</taxon>
        <taxon>Bacillati</taxon>
        <taxon>Actinomycetota</taxon>
        <taxon>Actinomycetes</taxon>
        <taxon>Micromonosporales</taxon>
        <taxon>Micromonosporaceae</taxon>
        <taxon>Pseudosporangium</taxon>
    </lineage>
</organism>
<name>A0A2T0S0X8_9ACTN</name>
<sequence length="331" mass="33983">MYPGAPAPSSRPTVVTVSSYLLYFSAAASVVSALLSLTTISTISDVYRDLYADTADSGLENIIVGVSVVGVAINVLFAVGLVILGLFNGRGRQGSRITTWVIGGIFLCCNGFGLIGNAATSGMNLDTGSTTGPSAREIEQRLSDALPSWYTPITTTLTVVLVLAMLAALILLVLPAANAYFRKPQATWDPSMPYPYPGQPGYPAPGYPPVGYPQPGQPPYPAPASYPPYPGTAEPSTPPPVTPPPGPSDQAPHTGSVPATDPWSVPTPQAPPSPSPSPSSSPDAPADRDAPPASGPDRDAPPASERDAPPAPEAGPDSPPEQPGQQPTDPS</sequence>
<dbReference type="OrthoDB" id="5194611at2"/>
<keyword evidence="2" id="KW-1133">Transmembrane helix</keyword>
<dbReference type="EMBL" id="PVZG01000011">
    <property type="protein sequence ID" value="PRY27084.1"/>
    <property type="molecule type" value="Genomic_DNA"/>
</dbReference>